<evidence type="ECO:0000313" key="3">
    <source>
        <dbReference type="Proteomes" id="UP000243686"/>
    </source>
</evidence>
<feature type="non-terminal residue" evidence="2">
    <location>
        <position position="622"/>
    </location>
</feature>
<feature type="region of interest" description="Disordered" evidence="1">
    <location>
        <begin position="153"/>
        <end position="172"/>
    </location>
</feature>
<feature type="non-terminal residue" evidence="2">
    <location>
        <position position="1"/>
    </location>
</feature>
<name>A0A1S8WY45_OPIVI</name>
<evidence type="ECO:0000256" key="1">
    <source>
        <dbReference type="SAM" id="MobiDB-lite"/>
    </source>
</evidence>
<proteinExistence type="predicted"/>
<dbReference type="Proteomes" id="UP000243686">
    <property type="component" value="Unassembled WGS sequence"/>
</dbReference>
<dbReference type="EMBL" id="KV893543">
    <property type="protein sequence ID" value="OON19163.1"/>
    <property type="molecule type" value="Genomic_DNA"/>
</dbReference>
<protein>
    <submittedName>
        <fullName evidence="2">Uncharacterized protein</fullName>
    </submittedName>
</protein>
<feature type="region of interest" description="Disordered" evidence="1">
    <location>
        <begin position="26"/>
        <end position="107"/>
    </location>
</feature>
<keyword evidence="3" id="KW-1185">Reference proteome</keyword>
<reference evidence="2 3" key="1">
    <citation type="submission" date="2015-03" db="EMBL/GenBank/DDBJ databases">
        <title>Draft genome of the nematode, Opisthorchis viverrini.</title>
        <authorList>
            <person name="Mitreva M."/>
        </authorList>
    </citation>
    <scope>NUCLEOTIDE SEQUENCE [LARGE SCALE GENOMIC DNA]</scope>
    <source>
        <strain evidence="2">Khon Kaen</strain>
    </source>
</reference>
<dbReference type="PANTHER" id="PTHR37557:SF4">
    <property type="entry name" value="CCHC-TYPE DOMAIN-CONTAINING PROTEIN"/>
    <property type="match status" value="1"/>
</dbReference>
<dbReference type="AlphaFoldDB" id="A0A1S8WY45"/>
<feature type="compositionally biased region" description="Polar residues" evidence="1">
    <location>
        <begin position="33"/>
        <end position="44"/>
    </location>
</feature>
<organism evidence="2 3">
    <name type="scientific">Opisthorchis viverrini</name>
    <name type="common">Southeast Asian liver fluke</name>
    <dbReference type="NCBI Taxonomy" id="6198"/>
    <lineage>
        <taxon>Eukaryota</taxon>
        <taxon>Metazoa</taxon>
        <taxon>Spiralia</taxon>
        <taxon>Lophotrochozoa</taxon>
        <taxon>Platyhelminthes</taxon>
        <taxon>Trematoda</taxon>
        <taxon>Digenea</taxon>
        <taxon>Opisthorchiida</taxon>
        <taxon>Opisthorchiata</taxon>
        <taxon>Opisthorchiidae</taxon>
        <taxon>Opisthorchis</taxon>
    </lineage>
</organism>
<evidence type="ECO:0000313" key="2">
    <source>
        <dbReference type="EMBL" id="OON19163.1"/>
    </source>
</evidence>
<accession>A0A1S8WY45</accession>
<sequence>SKAQTVAAGAVRQANAAADAAREVANQAAVQLSAPTPKTTQQAPARQPPSLLITEASSIEKVEKEQPPQRDIGIPRSFDEPFAPSTDGRPAPVGQEEPGDASDTTTKCILDAGHGTIGSAVPQERQWLHEQTMDVTSDDDYDDDMFDRMQTLSDGYDSSTGIGGNFDAPKDRQFTDRKASITTQDSLADTNLDVDGQRALLARDRMLMAAATGVHSPVHKGPGEPGYFDGLISEMGTAKKPAETSVRHMVIRLETEPSIAQSARITCKMDSINGGESMDLNGAKSAAMIVEKSDKRKTLAIVPGSLQVGSNEIKCLGPTDTVKYLGLRFNWKGRLKMNAGMVFQEMLVNISKAAPKPYQKLVILKEFATPRLQYELVLGSAHRNTLKALDVAAHHAVRAWLRLPKDTPLGFFYAKVKDGGLGPMSFATTIPLLQRQKFQRIASSPDAIVRGLLKAKNVVSDQRLAYIPVRAKETLVSSADEASQAWRADLKSSVDGRELVIDSVDRASRTFCKPDLVVRHEEHAYVLDVTVARGQRLAESWTLKTTKYGSREVETYVQSKLFGQSLGDVRHLPVVFTDRGLLCERSGKGLRSLGLTTKELSVLCLLVIRGSLACYDVYMRGT</sequence>
<gene>
    <name evidence="2" type="ORF">X801_04971</name>
</gene>
<dbReference type="PANTHER" id="PTHR37557">
    <property type="entry name" value="115 KDA PROTEIN IN TYPE-1 RETROTRANSPOSABLE ELEMENT R1DM-LIKE PROTEIN-RELATED-RELATED"/>
    <property type="match status" value="1"/>
</dbReference>
<feature type="compositionally biased region" description="Basic and acidic residues" evidence="1">
    <location>
        <begin position="58"/>
        <end position="68"/>
    </location>
</feature>